<reference evidence="2 3" key="1">
    <citation type="journal article" date="2024" name="BMC Genomics">
        <title>De novo assembly and annotation of Popillia japonica's genome with initial clues to its potential as an invasive pest.</title>
        <authorList>
            <person name="Cucini C."/>
            <person name="Boschi S."/>
            <person name="Funari R."/>
            <person name="Cardaioli E."/>
            <person name="Iannotti N."/>
            <person name="Marturano G."/>
            <person name="Paoli F."/>
            <person name="Bruttini M."/>
            <person name="Carapelli A."/>
            <person name="Frati F."/>
            <person name="Nardi F."/>
        </authorList>
    </citation>
    <scope>NUCLEOTIDE SEQUENCE [LARGE SCALE GENOMIC DNA]</scope>
    <source>
        <strain evidence="2">DMR45628</strain>
    </source>
</reference>
<accession>A0AAW1N4M1</accession>
<keyword evidence="3" id="KW-1185">Reference proteome</keyword>
<dbReference type="EMBL" id="JASPKY010000012">
    <property type="protein sequence ID" value="KAK9753595.1"/>
    <property type="molecule type" value="Genomic_DNA"/>
</dbReference>
<evidence type="ECO:0000259" key="1">
    <source>
        <dbReference type="Pfam" id="PF13843"/>
    </source>
</evidence>
<dbReference type="InterPro" id="IPR029526">
    <property type="entry name" value="PGBD"/>
</dbReference>
<dbReference type="PANTHER" id="PTHR46599:SF3">
    <property type="entry name" value="PIGGYBAC TRANSPOSABLE ELEMENT-DERIVED PROTEIN 4"/>
    <property type="match status" value="1"/>
</dbReference>
<name>A0AAW1N4M1_POPJA</name>
<protein>
    <submittedName>
        <fullName evidence="2">Transposase IS4</fullName>
    </submittedName>
</protein>
<feature type="domain" description="PiggyBac transposable element-derived protein" evidence="1">
    <location>
        <begin position="6"/>
        <end position="177"/>
    </location>
</feature>
<proteinExistence type="predicted"/>
<sequence length="227" mass="26446">MATLPTDKLFKVRNLIEQLVGRFKSVYEPDEVMVVDETMIPFRGRLKLRQYIPGKRQNYSVKIFKLCCSRRYTYNLQAYEGTTEKRVMSIGSTVVMDLCKDYLGQGRNIITDNFYTSLELSYKLLENKTHSLGTLRANRKGFPKEIVKQKLKPGEVIGRENADGIVVMKWSAMKTFQQDAKIEKMRRFINHDSLFWIITQKNLELIYQTNFPGIQHLSENLLGDTTK</sequence>
<evidence type="ECO:0000313" key="3">
    <source>
        <dbReference type="Proteomes" id="UP001458880"/>
    </source>
</evidence>
<dbReference type="PANTHER" id="PTHR46599">
    <property type="entry name" value="PIGGYBAC TRANSPOSABLE ELEMENT-DERIVED PROTEIN 4"/>
    <property type="match status" value="1"/>
</dbReference>
<dbReference type="Proteomes" id="UP001458880">
    <property type="component" value="Unassembled WGS sequence"/>
</dbReference>
<dbReference type="Pfam" id="PF13843">
    <property type="entry name" value="DDE_Tnp_1_7"/>
    <property type="match status" value="1"/>
</dbReference>
<evidence type="ECO:0000313" key="2">
    <source>
        <dbReference type="EMBL" id="KAK9753595.1"/>
    </source>
</evidence>
<gene>
    <name evidence="2" type="ORF">QE152_g1914</name>
</gene>
<organism evidence="2 3">
    <name type="scientific">Popillia japonica</name>
    <name type="common">Japanese beetle</name>
    <dbReference type="NCBI Taxonomy" id="7064"/>
    <lineage>
        <taxon>Eukaryota</taxon>
        <taxon>Metazoa</taxon>
        <taxon>Ecdysozoa</taxon>
        <taxon>Arthropoda</taxon>
        <taxon>Hexapoda</taxon>
        <taxon>Insecta</taxon>
        <taxon>Pterygota</taxon>
        <taxon>Neoptera</taxon>
        <taxon>Endopterygota</taxon>
        <taxon>Coleoptera</taxon>
        <taxon>Polyphaga</taxon>
        <taxon>Scarabaeiformia</taxon>
        <taxon>Scarabaeidae</taxon>
        <taxon>Rutelinae</taxon>
        <taxon>Popillia</taxon>
    </lineage>
</organism>
<comment type="caution">
    <text evidence="2">The sequence shown here is derived from an EMBL/GenBank/DDBJ whole genome shotgun (WGS) entry which is preliminary data.</text>
</comment>
<dbReference type="AlphaFoldDB" id="A0AAW1N4M1"/>